<feature type="compositionally biased region" description="Polar residues" evidence="10">
    <location>
        <begin position="1242"/>
        <end position="1251"/>
    </location>
</feature>
<evidence type="ECO:0000259" key="11">
    <source>
        <dbReference type="PROSITE" id="PS50835"/>
    </source>
</evidence>
<sequence length="2372" mass="256170">MICCSASIEVEDSSQKPQRCPALKDDGDTGRLHETETYEQDTNQTDEKEQPYKEEENASLETPPSADSPSSRCEGLCSCQLLANRGITAPGAENPLDGKGRRPTDEAYDLNNTEETADGLLLPNSSKIPHEQDACCHRNVLSKVSGSKEGALSDHGPTDAVPNASHQNPKAQKYISVSLPLWEAAVSPHPGDRVTSRRPGGPQPSSEDSDSDYELCPEITLTYTEEFSDDDLEYLECSDVMTDYSNALWQRNLQGTQCVFLLESDDEDMESSECCLGECEHFLSEMGCGPRVLGDTGPMEGTAGSYGHHSPQGVGVRSAQASSHSPSSPQTEMTLTPGPHQDGMSTVTDRGRYKLPTASEAAENDYPGIQGETRDSHPAGEEFACNTLPNVEKAVTGREMKRASGQLEQAGGTAAQKRVGEKDLPSRRGFEKSTRVRRPGMKGRPKKLKESATEVTPNLLYPKEPVKHAQAQSDKRESPLTRAEATDPNSQVPAGEGAISSQAEREATHLQTPSDSLPQDEDSYFEGEGVQVSTLFETSQVPDQSDHPQLNPEMRSRCPAKHTCVLATQLDTVRMAGATGRRMRPAHPHPASQPSAHADLISMTALTEAPPRQAFVPHLAPGQPYCFLVGLHGVSCVALKTTYRLSDYCQEKDKTGHLLLSLGSQPDETSPGLQLGFGDTLPDPGPSALTAALQSFPDSILGISSLTLCNLLEEGRVQFGWDLHCVDTGKMGAGAWKIGKERLLVPETGRQGLGPSPIHTALLKDDVLLLMWISVCGEGQALMEPLRGANHCQACTRMDGVLPATGMVQTQETVGETISLSQRPAFSEPAGEEATGTGTTADSFSNLEDVDEENAPLAQHVEPQDYAQGLQHEEKQERGDDTPSCSWEDLGHELSVPEDADMSPCELSVCSPQEGSTYPSGPEGLSGASPEPTNSISTLETVCPGSAGGEGMYEMEHHEAGDQGAGGAPDSPVEDPEGGYLPPEIFPMDFELEEAQSQASGSWYPDDETLGEHFQTGPAESPHGSSTGETSAMPPLLLPPFTWDISPEASEGATRENVTQGENFTSTLASIVQTGQEGLYPSLIGGHEGGRPLTPEDSSSVLFEEGGDRSPCTSAPDAADTLASQSPTEAFPQQTPTPLTAHLECVPVTRESRDTSSVSIAIQVHPAKHLPVSVTWDSHMDDPKEPACQSAGEDGSQLPPSTQLGLISNDSISESTEEQLCMATTGPGAHVHVPQLPEGEPSLQSDSQVGDKSQAMDGADSRSLEENFQEKGNKTMQEVQQEVQQEGLPHQGSLSKDDLQESLPTVSAVQEEMSLEPTLCSPANSREDSGESPNLGTSVLGGAEATTEDDSQVLSTIPLLSNILLEECKEFGPEHWRSKLKIITLEASISEIWSPGQLTDSECQESGAGPETPDRSWVVSDVSQADAASPESDLSETSAWAHGPQSEPGSALADNRDLILEDEELASSAQWSIPSYPSLSEPRVLESSVDPINEKELGVTDLLSEASKTGGKEHVNNVSQNQEQNQPKEDHPDFFKHFLACPEILESPVDPVNETGGVEWARAETPEPSESTPELSREDNELNNVNVGQRVEVQPTTLQVLGPQQSGEATPSANSTNWNQEDSERAEVEQSQQDKAIVEVHSAILQAPCPQEDGGMESSQCSSGQIQDGTWRSFKEAEQSDDRAELVSPTLPLSVTHASVEAETHKSIGQIYNVSENDLVEPRIHEYAFSDPEERGTLENERGEHPPTSGGLTQLPFTSSLEGNITDFSVSHKIEEAEVEEAQIGETKPTRAPASPVLTLALISGEGASGKAPEILQGPCAQDSPMECGTRKQGELSPMEAQPGRCLETLPKVTGLETVRKRPESSGSGHLAEGIKKKILSRVAALRLRLEEKENARKNTSFLKKTPKRETSVSHTDEKKDLKTLPCQRGGKAPVLLKKIQAEMFPDHPGNIKLSCQFAEIHEDSTIWWTRDSKSISQVQRSAGDNSTVSLAIVQASQKDQGLYYCCIKNSYGKVTAEFNLTAEDSFQVTRILKVSHSELESEEMGTGQGSNVPQWAMLAPGIWHLVSAECPCVHGQPGEGRRGTRESDKEQDWGGACPQKSCCVSGCEEIEFSQLIFKEDFLSDSYFGDRLRGQIATEALHFGEGVHRKAFRSRVMQGLLPVFQPGHACVLKVHNAVAYGTRSNDELVQRNYRLAAQECYVQNTARYYAKIYAAEAQPLEGFGEVPEIIPIFLIHRPENNIPYATVEEELIGEFVKYSMRDGKEINFLRRESEAGQKCCTFQHWVYQRTSGCLLVTDMQGEKSGLAGRGHVPMLLGWEGLLGAFKHLCPQKVLLVSLQKQGALQTSEQDSVVASGLGTSPSSNTACSFVVL</sequence>
<evidence type="ECO:0000256" key="5">
    <source>
        <dbReference type="ARBA" id="ARBA00022777"/>
    </source>
</evidence>
<dbReference type="InterPro" id="IPR036179">
    <property type="entry name" value="Ig-like_dom_sf"/>
</dbReference>
<evidence type="ECO:0000256" key="1">
    <source>
        <dbReference type="ARBA" id="ARBA00008651"/>
    </source>
</evidence>
<feature type="domain" description="Ig-like" evidence="11">
    <location>
        <begin position="1934"/>
        <end position="2022"/>
    </location>
</feature>
<dbReference type="GO" id="GO:0004674">
    <property type="term" value="F:protein serine/threonine kinase activity"/>
    <property type="evidence" value="ECO:0007669"/>
    <property type="project" value="UniProtKB-KW"/>
</dbReference>
<feature type="domain" description="Alpha-type protein kinase" evidence="12">
    <location>
        <begin position="2119"/>
        <end position="2372"/>
    </location>
</feature>
<evidence type="ECO:0000313" key="14">
    <source>
        <dbReference type="Proteomes" id="UP000700334"/>
    </source>
</evidence>
<organism evidence="13 14">
    <name type="scientific">Galemys pyrenaicus</name>
    <name type="common">Iberian desman</name>
    <name type="synonym">Pyrenean desman</name>
    <dbReference type="NCBI Taxonomy" id="202257"/>
    <lineage>
        <taxon>Eukaryota</taxon>
        <taxon>Metazoa</taxon>
        <taxon>Chordata</taxon>
        <taxon>Craniata</taxon>
        <taxon>Vertebrata</taxon>
        <taxon>Euteleostomi</taxon>
        <taxon>Mammalia</taxon>
        <taxon>Eutheria</taxon>
        <taxon>Laurasiatheria</taxon>
        <taxon>Eulipotyphla</taxon>
        <taxon>Talpidae</taxon>
        <taxon>Galemys</taxon>
    </lineage>
</organism>
<dbReference type="Pfam" id="PF02816">
    <property type="entry name" value="Alpha_kinase"/>
    <property type="match status" value="1"/>
</dbReference>
<comment type="catalytic activity">
    <reaction evidence="9">
        <text>L-seryl-[protein] + ATP = O-phospho-L-seryl-[protein] + ADP + H(+)</text>
        <dbReference type="Rhea" id="RHEA:17989"/>
        <dbReference type="Rhea" id="RHEA-COMP:9863"/>
        <dbReference type="Rhea" id="RHEA-COMP:11604"/>
        <dbReference type="ChEBI" id="CHEBI:15378"/>
        <dbReference type="ChEBI" id="CHEBI:29999"/>
        <dbReference type="ChEBI" id="CHEBI:30616"/>
        <dbReference type="ChEBI" id="CHEBI:83421"/>
        <dbReference type="ChEBI" id="CHEBI:456216"/>
        <dbReference type="EC" id="2.7.11.1"/>
    </reaction>
</comment>
<dbReference type="PANTHER" id="PTHR47091">
    <property type="entry name" value="ALPHA-PROTEIN KINASE 2-RELATED"/>
    <property type="match status" value="1"/>
</dbReference>
<feature type="region of interest" description="Disordered" evidence="10">
    <location>
        <begin position="2077"/>
        <end position="2097"/>
    </location>
</feature>
<evidence type="ECO:0000256" key="6">
    <source>
        <dbReference type="ARBA" id="ARBA00023157"/>
    </source>
</evidence>
<feature type="region of interest" description="Disordered" evidence="10">
    <location>
        <begin position="1233"/>
        <end position="1349"/>
    </location>
</feature>
<dbReference type="GO" id="GO:0005524">
    <property type="term" value="F:ATP binding"/>
    <property type="evidence" value="ECO:0007669"/>
    <property type="project" value="InterPro"/>
</dbReference>
<feature type="compositionally biased region" description="Basic and acidic residues" evidence="10">
    <location>
        <begin position="96"/>
        <end position="105"/>
    </location>
</feature>
<keyword evidence="3" id="KW-0723">Serine/threonine-protein kinase</keyword>
<keyword evidence="4" id="KW-0808">Transferase</keyword>
<keyword evidence="14" id="KW-1185">Reference proteome</keyword>
<comment type="catalytic activity">
    <reaction evidence="8">
        <text>L-threonyl-[protein] + ATP = O-phospho-L-threonyl-[protein] + ADP + H(+)</text>
        <dbReference type="Rhea" id="RHEA:46608"/>
        <dbReference type="Rhea" id="RHEA-COMP:11060"/>
        <dbReference type="Rhea" id="RHEA-COMP:11605"/>
        <dbReference type="ChEBI" id="CHEBI:15378"/>
        <dbReference type="ChEBI" id="CHEBI:30013"/>
        <dbReference type="ChEBI" id="CHEBI:30616"/>
        <dbReference type="ChEBI" id="CHEBI:61977"/>
        <dbReference type="ChEBI" id="CHEBI:456216"/>
        <dbReference type="EC" id="2.7.11.1"/>
    </reaction>
</comment>
<dbReference type="CDD" id="cd00096">
    <property type="entry name" value="Ig"/>
    <property type="match status" value="1"/>
</dbReference>
<dbReference type="Gene3D" id="3.20.200.10">
    <property type="entry name" value="MHCK/EF2 kinase"/>
    <property type="match status" value="1"/>
</dbReference>
<feature type="region of interest" description="Disordered" evidence="10">
    <location>
        <begin position="299"/>
        <end position="523"/>
    </location>
</feature>
<evidence type="ECO:0000256" key="7">
    <source>
        <dbReference type="ARBA" id="ARBA00023319"/>
    </source>
</evidence>
<feature type="compositionally biased region" description="Polar residues" evidence="10">
    <location>
        <begin position="910"/>
        <end position="919"/>
    </location>
</feature>
<evidence type="ECO:0000256" key="8">
    <source>
        <dbReference type="ARBA" id="ARBA00047899"/>
    </source>
</evidence>
<dbReference type="EMBL" id="JAGFMF010012290">
    <property type="protein sequence ID" value="KAG8504553.1"/>
    <property type="molecule type" value="Genomic_DNA"/>
</dbReference>
<name>A0A8J5ZMB2_GALPY</name>
<keyword evidence="6" id="KW-1015">Disulfide bond</keyword>
<dbReference type="Pfam" id="PF07679">
    <property type="entry name" value="I-set"/>
    <property type="match status" value="1"/>
</dbReference>
<evidence type="ECO:0000259" key="12">
    <source>
        <dbReference type="PROSITE" id="PS51158"/>
    </source>
</evidence>
<proteinExistence type="inferred from homology"/>
<feature type="region of interest" description="Disordered" evidence="10">
    <location>
        <begin position="1507"/>
        <end position="1532"/>
    </location>
</feature>
<dbReference type="Gene3D" id="2.60.40.10">
    <property type="entry name" value="Immunoglobulins"/>
    <property type="match status" value="1"/>
</dbReference>
<dbReference type="InterPro" id="IPR013783">
    <property type="entry name" value="Ig-like_fold"/>
</dbReference>
<feature type="region of interest" description="Disordered" evidence="10">
    <location>
        <begin position="1602"/>
        <end position="1633"/>
    </location>
</feature>
<feature type="region of interest" description="Disordered" evidence="10">
    <location>
        <begin position="1"/>
        <end position="73"/>
    </location>
</feature>
<reference evidence="13" key="1">
    <citation type="journal article" date="2021" name="Evol. Appl.">
        <title>The genome of the Pyrenean desman and the effects of bottlenecks and inbreeding on the genomic landscape of an endangered species.</title>
        <authorList>
            <person name="Escoda L."/>
            <person name="Castresana J."/>
        </authorList>
    </citation>
    <scope>NUCLEOTIDE SEQUENCE</scope>
    <source>
        <strain evidence="13">IBE-C5619</strain>
    </source>
</reference>
<comment type="caution">
    <text evidence="13">The sequence shown here is derived from an EMBL/GenBank/DDBJ whole genome shotgun (WGS) entry which is preliminary data.</text>
</comment>
<feature type="compositionally biased region" description="Basic and acidic residues" evidence="10">
    <location>
        <begin position="1908"/>
        <end position="1919"/>
    </location>
</feature>
<accession>A0A8J5ZMB2</accession>
<feature type="compositionally biased region" description="Low complexity" evidence="10">
    <location>
        <begin position="828"/>
        <end position="841"/>
    </location>
</feature>
<evidence type="ECO:0000313" key="13">
    <source>
        <dbReference type="EMBL" id="KAG8504553.1"/>
    </source>
</evidence>
<feature type="region of interest" description="Disordered" evidence="10">
    <location>
        <begin position="870"/>
        <end position="938"/>
    </location>
</feature>
<dbReference type="InterPro" id="IPR007110">
    <property type="entry name" value="Ig-like_dom"/>
</dbReference>
<dbReference type="OrthoDB" id="301415at2759"/>
<comment type="similarity">
    <text evidence="1">Belongs to the protein kinase superfamily. Alpha-type protein kinase family. ALPK subfamily.</text>
</comment>
<evidence type="ECO:0000256" key="9">
    <source>
        <dbReference type="ARBA" id="ARBA00048679"/>
    </source>
</evidence>
<feature type="compositionally biased region" description="Low complexity" evidence="10">
    <location>
        <begin position="318"/>
        <end position="330"/>
    </location>
</feature>
<feature type="region of interest" description="Disordered" evidence="10">
    <location>
        <begin position="1180"/>
        <end position="1199"/>
    </location>
</feature>
<feature type="region of interest" description="Disordered" evidence="10">
    <location>
        <begin position="1730"/>
        <end position="1757"/>
    </location>
</feature>
<feature type="region of interest" description="Disordered" evidence="10">
    <location>
        <begin position="959"/>
        <end position="1034"/>
    </location>
</feature>
<feature type="compositionally biased region" description="Basic and acidic residues" evidence="10">
    <location>
        <begin position="1730"/>
        <end position="1745"/>
    </location>
</feature>
<feature type="region of interest" description="Disordered" evidence="10">
    <location>
        <begin position="1421"/>
        <end position="1452"/>
    </location>
</feature>
<evidence type="ECO:0000256" key="2">
    <source>
        <dbReference type="ARBA" id="ARBA00012513"/>
    </source>
</evidence>
<feature type="region of interest" description="Disordered" evidence="10">
    <location>
        <begin position="88"/>
        <end position="107"/>
    </location>
</feature>
<feature type="compositionally biased region" description="Polar residues" evidence="10">
    <location>
        <begin position="59"/>
        <end position="71"/>
    </location>
</feature>
<evidence type="ECO:0000256" key="3">
    <source>
        <dbReference type="ARBA" id="ARBA00022527"/>
    </source>
</evidence>
<dbReference type="EC" id="2.7.11.1" evidence="2"/>
<feature type="region of interest" description="Disordered" evidence="10">
    <location>
        <begin position="186"/>
        <end position="213"/>
    </location>
</feature>
<keyword evidence="7" id="KW-0393">Immunoglobulin domain</keyword>
<dbReference type="PROSITE" id="PS50835">
    <property type="entry name" value="IG_LIKE"/>
    <property type="match status" value="1"/>
</dbReference>
<feature type="compositionally biased region" description="Basic residues" evidence="10">
    <location>
        <begin position="435"/>
        <end position="447"/>
    </location>
</feature>
<evidence type="ECO:0000256" key="4">
    <source>
        <dbReference type="ARBA" id="ARBA00022679"/>
    </source>
</evidence>
<feature type="compositionally biased region" description="Basic and acidic residues" evidence="10">
    <location>
        <begin position="1259"/>
        <end position="1273"/>
    </location>
</feature>
<keyword evidence="5 13" id="KW-0418">Kinase</keyword>
<feature type="compositionally biased region" description="Basic and acidic residues" evidence="10">
    <location>
        <begin position="22"/>
        <end position="36"/>
    </location>
</feature>
<feature type="compositionally biased region" description="Polar residues" evidence="10">
    <location>
        <begin position="1602"/>
        <end position="1620"/>
    </location>
</feature>
<dbReference type="Proteomes" id="UP000700334">
    <property type="component" value="Unassembled WGS sequence"/>
</dbReference>
<evidence type="ECO:0000256" key="10">
    <source>
        <dbReference type="SAM" id="MobiDB-lite"/>
    </source>
</evidence>
<feature type="compositionally biased region" description="Basic and acidic residues" evidence="10">
    <location>
        <begin position="418"/>
        <end position="434"/>
    </location>
</feature>
<dbReference type="InterPro" id="IPR011009">
    <property type="entry name" value="Kinase-like_dom_sf"/>
</dbReference>
<feature type="compositionally biased region" description="Basic and acidic residues" evidence="10">
    <location>
        <begin position="871"/>
        <end position="881"/>
    </location>
</feature>
<feature type="compositionally biased region" description="Low complexity" evidence="10">
    <location>
        <begin position="1516"/>
        <end position="1525"/>
    </location>
</feature>
<dbReference type="SMART" id="SM00811">
    <property type="entry name" value="Alpha_kinase"/>
    <property type="match status" value="1"/>
</dbReference>
<gene>
    <name evidence="13" type="ORF">J0S82_002773</name>
</gene>
<feature type="compositionally biased region" description="Low complexity" evidence="10">
    <location>
        <begin position="1277"/>
        <end position="1286"/>
    </location>
</feature>
<feature type="compositionally biased region" description="Basic and acidic residues" evidence="10">
    <location>
        <begin position="2080"/>
        <end position="2093"/>
    </location>
</feature>
<dbReference type="SUPFAM" id="SSF48726">
    <property type="entry name" value="Immunoglobulin"/>
    <property type="match status" value="1"/>
</dbReference>
<protein>
    <recommendedName>
        <fullName evidence="2">non-specific serine/threonine protein kinase</fullName>
        <ecNumber evidence="2">2.7.11.1</ecNumber>
    </recommendedName>
</protein>
<feature type="compositionally biased region" description="Basic and acidic residues" evidence="10">
    <location>
        <begin position="45"/>
        <end position="56"/>
    </location>
</feature>
<dbReference type="InterPro" id="IPR004166">
    <property type="entry name" value="a-kinase_dom"/>
</dbReference>
<feature type="compositionally biased region" description="Polar residues" evidence="10">
    <location>
        <begin position="1122"/>
        <end position="1136"/>
    </location>
</feature>
<feature type="region of interest" description="Disordered" evidence="10">
    <location>
        <begin position="1899"/>
        <end position="1919"/>
    </location>
</feature>
<feature type="region of interest" description="Disordered" evidence="10">
    <location>
        <begin position="818"/>
        <end position="844"/>
    </location>
</feature>
<feature type="region of interest" description="Disordered" evidence="10">
    <location>
        <begin position="146"/>
        <end position="167"/>
    </location>
</feature>
<dbReference type="SUPFAM" id="SSF56112">
    <property type="entry name" value="Protein kinase-like (PK-like)"/>
    <property type="match status" value="1"/>
</dbReference>
<dbReference type="InterPro" id="IPR013098">
    <property type="entry name" value="Ig_I-set"/>
</dbReference>
<dbReference type="PROSITE" id="PS51158">
    <property type="entry name" value="ALPHA_KINASE"/>
    <property type="match status" value="1"/>
</dbReference>
<feature type="region of interest" description="Disordered" evidence="10">
    <location>
        <begin position="1084"/>
        <end position="1136"/>
    </location>
</feature>
<dbReference type="PANTHER" id="PTHR47091:SF2">
    <property type="entry name" value="ALPHA-PROTEIN KINASE 2"/>
    <property type="match status" value="1"/>
</dbReference>